<proteinExistence type="predicted"/>
<reference evidence="1 2" key="1">
    <citation type="journal article" date="2010" name="BMC Genomics">
        <title>Complete genome sequence and lifestyle of black-pigmented Corynebacterium aurimucosum ATCC 700975 (formerly C. nigricans CN-1) isolated from a vaginal swab of a woman with spontaneous abortion.</title>
        <authorList>
            <person name="Trost E."/>
            <person name="Gotker S."/>
            <person name="Schneider J."/>
            <person name="Schneiker-Bekel S."/>
            <person name="Szczepanowski R."/>
            <person name="Tilker A."/>
            <person name="Viehoever P."/>
            <person name="Arnold W."/>
            <person name="Bekel T."/>
            <person name="Blom J."/>
            <person name="Gartemann K.H."/>
            <person name="Linke B."/>
            <person name="Goesmann A."/>
            <person name="Puhler A."/>
            <person name="Shukla S.K."/>
            <person name="Tauch A."/>
        </authorList>
    </citation>
    <scope>NUCLEOTIDE SEQUENCE [LARGE SCALE GENOMIC DNA]</scope>
    <source>
        <strain evidence="2">ATCC 700975 / DSM 44827 / CIP 107346 / CN-1</strain>
    </source>
</reference>
<evidence type="ECO:0000313" key="1">
    <source>
        <dbReference type="EMBL" id="ACP33552.1"/>
    </source>
</evidence>
<dbReference type="AlphaFoldDB" id="C3PI98"/>
<dbReference type="OrthoDB" id="9931591at2"/>
<accession>C3PI98</accession>
<organism evidence="1 2">
    <name type="scientific">Corynebacterium aurimucosum (strain ATCC 700975 / DSM 44827 / CIP 107346 / CN-1)</name>
    <name type="common">Corynebacterium nigricans</name>
    <dbReference type="NCBI Taxonomy" id="548476"/>
    <lineage>
        <taxon>Bacteria</taxon>
        <taxon>Bacillati</taxon>
        <taxon>Actinomycetota</taxon>
        <taxon>Actinomycetes</taxon>
        <taxon>Mycobacteriales</taxon>
        <taxon>Corynebacteriaceae</taxon>
        <taxon>Corynebacterium</taxon>
    </lineage>
</organism>
<dbReference type="KEGG" id="car:cauri_1959"/>
<dbReference type="HOGENOM" id="CLU_2632163_0_0_11"/>
<dbReference type="GeneID" id="31924599"/>
<dbReference type="EMBL" id="CP001601">
    <property type="protein sequence ID" value="ACP33552.1"/>
    <property type="molecule type" value="Genomic_DNA"/>
</dbReference>
<dbReference type="RefSeq" id="WP_010191129.1">
    <property type="nucleotide sequence ID" value="NC_012590.1"/>
</dbReference>
<dbReference type="STRING" id="548476.cauri_1959"/>
<gene>
    <name evidence="1" type="ordered locus">cauri_1959</name>
</gene>
<evidence type="ECO:0000313" key="2">
    <source>
        <dbReference type="Proteomes" id="UP000002077"/>
    </source>
</evidence>
<sequence length="78" mass="8831">MAETQTNPNANVVEEQRIINEALTVLIESHRNDAGEGYPMDFGVNFLCQYTILNHHEPVVRKAWGEFYEAYSLGGDES</sequence>
<dbReference type="Proteomes" id="UP000002077">
    <property type="component" value="Chromosome"/>
</dbReference>
<dbReference type="eggNOG" id="ENOG5031YBW">
    <property type="taxonomic scope" value="Bacteria"/>
</dbReference>
<keyword evidence="2" id="KW-1185">Reference proteome</keyword>
<protein>
    <submittedName>
        <fullName evidence="1">Uncharacterized protein</fullName>
    </submittedName>
</protein>
<name>C3PI98_CORA7</name>